<name>A0A268NZ05_SHOCL</name>
<keyword evidence="1" id="KW-0812">Transmembrane</keyword>
<dbReference type="Proteomes" id="UP000216207">
    <property type="component" value="Unassembled WGS sequence"/>
</dbReference>
<evidence type="ECO:0000313" key="3">
    <source>
        <dbReference type="Proteomes" id="UP000216207"/>
    </source>
</evidence>
<dbReference type="EMBL" id="NPCC01000012">
    <property type="protein sequence ID" value="PAE88732.1"/>
    <property type="molecule type" value="Genomic_DNA"/>
</dbReference>
<comment type="caution">
    <text evidence="2">The sequence shown here is derived from an EMBL/GenBank/DDBJ whole genome shotgun (WGS) entry which is preliminary data.</text>
</comment>
<evidence type="ECO:0000256" key="1">
    <source>
        <dbReference type="SAM" id="Phobius"/>
    </source>
</evidence>
<feature type="transmembrane region" description="Helical" evidence="1">
    <location>
        <begin position="6"/>
        <end position="25"/>
    </location>
</feature>
<sequence length="60" mass="6586">MSTEVLSIVAIFSVVIWIAVSQEAVKPSKTINWRKMITLLSAGSLSTLILVISLFQQLPL</sequence>
<gene>
    <name evidence="2" type="ORF">CHH72_10150</name>
</gene>
<keyword evidence="1" id="KW-1133">Transmembrane helix</keyword>
<organism evidence="2 3">
    <name type="scientific">Shouchella clausii</name>
    <name type="common">Alkalihalobacillus clausii</name>
    <dbReference type="NCBI Taxonomy" id="79880"/>
    <lineage>
        <taxon>Bacteria</taxon>
        <taxon>Bacillati</taxon>
        <taxon>Bacillota</taxon>
        <taxon>Bacilli</taxon>
        <taxon>Bacillales</taxon>
        <taxon>Bacillaceae</taxon>
        <taxon>Shouchella</taxon>
    </lineage>
</organism>
<keyword evidence="1" id="KW-0472">Membrane</keyword>
<evidence type="ECO:0000313" key="2">
    <source>
        <dbReference type="EMBL" id="PAE88732.1"/>
    </source>
</evidence>
<dbReference type="AlphaFoldDB" id="A0A268NZ05"/>
<protein>
    <submittedName>
        <fullName evidence="2">Uncharacterized protein</fullName>
    </submittedName>
</protein>
<reference evidence="2 3" key="1">
    <citation type="submission" date="2017-07" db="EMBL/GenBank/DDBJ databases">
        <title>Isolation and whole genome analysis of endospore-forming bacteria from heroin.</title>
        <authorList>
            <person name="Kalinowski J."/>
            <person name="Ahrens B."/>
            <person name="Al-Dilaimi A."/>
            <person name="Winkler A."/>
            <person name="Wibberg D."/>
            <person name="Schleenbecker U."/>
            <person name="Ruckert C."/>
            <person name="Wolfel R."/>
            <person name="Grass G."/>
        </authorList>
    </citation>
    <scope>NUCLEOTIDE SEQUENCE [LARGE SCALE GENOMIC DNA]</scope>
    <source>
        <strain evidence="2 3">7539</strain>
    </source>
</reference>
<proteinExistence type="predicted"/>
<feature type="transmembrane region" description="Helical" evidence="1">
    <location>
        <begin position="37"/>
        <end position="55"/>
    </location>
</feature>
<accession>A0A268NZ05</accession>